<dbReference type="OrthoDB" id="3946544at2759"/>
<evidence type="ECO:0000256" key="1">
    <source>
        <dbReference type="SAM" id="MobiDB-lite"/>
    </source>
</evidence>
<evidence type="ECO:0000313" key="2">
    <source>
        <dbReference type="EMBL" id="KEQ68054.1"/>
    </source>
</evidence>
<gene>
    <name evidence="2" type="ORF">M436DRAFT_59256</name>
</gene>
<dbReference type="GeneID" id="25412783"/>
<evidence type="ECO:0000313" key="3">
    <source>
        <dbReference type="Proteomes" id="UP000027730"/>
    </source>
</evidence>
<dbReference type="AlphaFoldDB" id="A0A074W8Z5"/>
<dbReference type="EMBL" id="KL584742">
    <property type="protein sequence ID" value="KEQ68054.1"/>
    <property type="molecule type" value="Genomic_DNA"/>
</dbReference>
<dbReference type="RefSeq" id="XP_013422237.1">
    <property type="nucleotide sequence ID" value="XM_013566783.1"/>
</dbReference>
<dbReference type="Proteomes" id="UP000027730">
    <property type="component" value="Unassembled WGS sequence"/>
</dbReference>
<feature type="non-terminal residue" evidence="2">
    <location>
        <position position="119"/>
    </location>
</feature>
<dbReference type="HOGENOM" id="CLU_2066915_0_0_1"/>
<protein>
    <submittedName>
        <fullName evidence="2">Uncharacterized protein</fullName>
    </submittedName>
</protein>
<accession>A0A074W8Z5</accession>
<feature type="region of interest" description="Disordered" evidence="1">
    <location>
        <begin position="100"/>
        <end position="119"/>
    </location>
</feature>
<reference evidence="2 3" key="1">
    <citation type="journal article" date="2014" name="BMC Genomics">
        <title>Genome sequencing of four Aureobasidium pullulans varieties: biotechnological potential, stress tolerance, and description of new species.</title>
        <authorList>
            <person name="Gostin Ar C."/>
            <person name="Ohm R.A."/>
            <person name="Kogej T."/>
            <person name="Sonjak S."/>
            <person name="Turk M."/>
            <person name="Zajc J."/>
            <person name="Zalar P."/>
            <person name="Grube M."/>
            <person name="Sun H."/>
            <person name="Han J."/>
            <person name="Sharma A."/>
            <person name="Chiniquy J."/>
            <person name="Ngan C.Y."/>
            <person name="Lipzen A."/>
            <person name="Barry K."/>
            <person name="Grigoriev I.V."/>
            <person name="Gunde-Cimerman N."/>
        </authorList>
    </citation>
    <scope>NUCLEOTIDE SEQUENCE [LARGE SCALE GENOMIC DNA]</scope>
    <source>
        <strain evidence="2 3">CBS 147.97</strain>
    </source>
</reference>
<keyword evidence="3" id="KW-1185">Reference proteome</keyword>
<proteinExistence type="predicted"/>
<name>A0A074W8Z5_9PEZI</name>
<organism evidence="2 3">
    <name type="scientific">Aureobasidium namibiae CBS 147.97</name>
    <dbReference type="NCBI Taxonomy" id="1043004"/>
    <lineage>
        <taxon>Eukaryota</taxon>
        <taxon>Fungi</taxon>
        <taxon>Dikarya</taxon>
        <taxon>Ascomycota</taxon>
        <taxon>Pezizomycotina</taxon>
        <taxon>Dothideomycetes</taxon>
        <taxon>Dothideomycetidae</taxon>
        <taxon>Dothideales</taxon>
        <taxon>Saccotheciaceae</taxon>
        <taxon>Aureobasidium</taxon>
    </lineage>
</organism>
<sequence length="119" mass="11796">MPSVWYPSNWQTAVPVSSDASPDTPVPTSVGPITITLYSTHVGTVTSCAADVTNCPASSLSTTLIPTAVTVTNVPSGVAQPTGAGLTWSSAYSAGVSSLAPEASSAVPSDNLTDAAQAT</sequence>
<feature type="compositionally biased region" description="Polar residues" evidence="1">
    <location>
        <begin position="106"/>
        <end position="119"/>
    </location>
</feature>